<geneLocation type="chloroplast" evidence="2"/>
<dbReference type="PANTHER" id="PTHR34800">
    <property type="entry name" value="TETRAPYRROLE-BINDING PROTEIN, CHLOROPLASTIC"/>
    <property type="match status" value="1"/>
</dbReference>
<proteinExistence type="predicted"/>
<name>A0A8E6L5L1_9FLOR</name>
<reference evidence="2" key="1">
    <citation type="submission" date="2021-03" db="EMBL/GenBank/DDBJ databases">
        <title>Transfer of the hemiparasitic marine red alga Erythrocystis saccata (Rhodomelaceae, Rhodophyta) to the tribe Streblocladieae inferred from organellar genome analysis.</title>
        <authorList>
            <person name="Hughey J.R."/>
        </authorList>
    </citation>
    <scope>NUCLEOTIDE SEQUENCE</scope>
</reference>
<dbReference type="AlphaFoldDB" id="A0A8E6L5L1"/>
<dbReference type="CDD" id="cd16383">
    <property type="entry name" value="GUN4"/>
    <property type="match status" value="1"/>
</dbReference>
<organism evidence="2">
    <name type="scientific">Erythrocystis saccata</name>
    <dbReference type="NCBI Taxonomy" id="2822695"/>
    <lineage>
        <taxon>Eukaryota</taxon>
        <taxon>Rhodophyta</taxon>
        <taxon>Florideophyceae</taxon>
        <taxon>Rhodymeniophycidae</taxon>
        <taxon>Ceramiales</taxon>
        <taxon>Rhodomelaceae</taxon>
        <taxon>Erythrocystis</taxon>
    </lineage>
</organism>
<dbReference type="Pfam" id="PF05419">
    <property type="entry name" value="GUN4"/>
    <property type="match status" value="1"/>
</dbReference>
<evidence type="ECO:0000259" key="1">
    <source>
        <dbReference type="Pfam" id="PF05419"/>
    </source>
</evidence>
<dbReference type="EMBL" id="MW810349">
    <property type="protein sequence ID" value="QVQ56665.1"/>
    <property type="molecule type" value="Genomic_DNA"/>
</dbReference>
<keyword evidence="2" id="KW-0150">Chloroplast</keyword>
<dbReference type="InterPro" id="IPR008629">
    <property type="entry name" value="GUN4-like"/>
</dbReference>
<accession>A0A8E6L5L1</accession>
<keyword evidence="2" id="KW-0934">Plastid</keyword>
<dbReference type="GO" id="GO:0046906">
    <property type="term" value="F:tetrapyrrole binding"/>
    <property type="evidence" value="ECO:0007669"/>
    <property type="project" value="TreeGrafter"/>
</dbReference>
<dbReference type="PANTHER" id="PTHR34800:SF1">
    <property type="entry name" value="TETRAPYRROLE-BINDING PROTEIN, CHLOROPLASTIC"/>
    <property type="match status" value="1"/>
</dbReference>
<protein>
    <recommendedName>
        <fullName evidence="1">GUN4-like domain-containing protein</fullName>
    </recommendedName>
</protein>
<evidence type="ECO:0000313" key="2">
    <source>
        <dbReference type="EMBL" id="QVQ56665.1"/>
    </source>
</evidence>
<sequence length="242" mass="29204">MEKTDKKIENIQEQIKIIFLKNDSKISSNTEQKINEILDEKIGKKILIDNIIKRYKNSNEKIKIIDGFIYQKILETQDNKLINELISHMPKGIMNLEKQMRLNYQPLQNLLIKKEFKEADKLTQKYLCTLAEKQTNKIKHWLYFTDIQFIPKSEIFQIDLLWKTYSKGRFGFSIQKNIWIQNNKKWDKLWEKINWTEINTGIMKRYPQEFNWTINAPEGHLPLFNQLRGTQTLSYLFKKIDW</sequence>
<gene>
    <name evidence="2" type="primary">ycf53</name>
</gene>
<feature type="domain" description="GUN4-like" evidence="1">
    <location>
        <begin position="99"/>
        <end position="238"/>
    </location>
</feature>